<reference evidence="2" key="1">
    <citation type="submission" date="2015-10" db="EMBL/GenBank/DDBJ databases">
        <authorList>
            <person name="Regsiter A."/>
            <person name="william w."/>
        </authorList>
    </citation>
    <scope>NUCLEOTIDE SEQUENCE</scope>
    <source>
        <strain evidence="2">Montdore</strain>
    </source>
</reference>
<protein>
    <submittedName>
        <fullName evidence="2">Uncharacterized protein</fullName>
    </submittedName>
</protein>
<proteinExistence type="predicted"/>
<keyword evidence="1" id="KW-0812">Transmembrane</keyword>
<keyword evidence="1" id="KW-0472">Membrane</keyword>
<keyword evidence="1" id="KW-1133">Transmembrane helix</keyword>
<gene>
    <name evidence="2" type="ORF">GSTUAT00001446001</name>
</gene>
<organism evidence="2 3">
    <name type="scientific">Tuber aestivum</name>
    <name type="common">summer truffle</name>
    <dbReference type="NCBI Taxonomy" id="59557"/>
    <lineage>
        <taxon>Eukaryota</taxon>
        <taxon>Fungi</taxon>
        <taxon>Dikarya</taxon>
        <taxon>Ascomycota</taxon>
        <taxon>Pezizomycotina</taxon>
        <taxon>Pezizomycetes</taxon>
        <taxon>Pezizales</taxon>
        <taxon>Tuberaceae</taxon>
        <taxon>Tuber</taxon>
    </lineage>
</organism>
<evidence type="ECO:0000313" key="3">
    <source>
        <dbReference type="Proteomes" id="UP001412239"/>
    </source>
</evidence>
<name>A0A292Q625_9PEZI</name>
<dbReference type="EMBL" id="LN890959">
    <property type="protein sequence ID" value="CUS14395.1"/>
    <property type="molecule type" value="Genomic_DNA"/>
</dbReference>
<evidence type="ECO:0000313" key="2">
    <source>
        <dbReference type="EMBL" id="CUS14395.1"/>
    </source>
</evidence>
<feature type="transmembrane region" description="Helical" evidence="1">
    <location>
        <begin position="34"/>
        <end position="53"/>
    </location>
</feature>
<dbReference type="Proteomes" id="UP001412239">
    <property type="component" value="Unassembled WGS sequence"/>
</dbReference>
<evidence type="ECO:0000256" key="1">
    <source>
        <dbReference type="SAM" id="Phobius"/>
    </source>
</evidence>
<sequence>MCAWLRWLPKVSQREDEGDGKGGPVGKAYPTLSTSAWLMTLGLHLFRFVLIYPQRSTRRGWLKSVYEHCTSMCVLVCTSTGYVRWMGIHAYISYIHTCIHAYIRTHTKPWERGR</sequence>
<dbReference type="AlphaFoldDB" id="A0A292Q625"/>
<keyword evidence="3" id="KW-1185">Reference proteome</keyword>
<accession>A0A292Q625</accession>